<keyword evidence="3" id="KW-1185">Reference proteome</keyword>
<accession>A0A919NFQ1</accession>
<proteinExistence type="predicted"/>
<protein>
    <recommendedName>
        <fullName evidence="4">Glycoside hydrolase family 5 domain-containing protein</fullName>
    </recommendedName>
</protein>
<dbReference type="Gene3D" id="3.20.20.80">
    <property type="entry name" value="Glycosidases"/>
    <property type="match status" value="1"/>
</dbReference>
<dbReference type="PANTHER" id="PTHR12631:SF10">
    <property type="entry name" value="BETA-XYLOSIDASE-LIKE PROTEIN-RELATED"/>
    <property type="match status" value="1"/>
</dbReference>
<dbReference type="EMBL" id="BOMY01000001">
    <property type="protein sequence ID" value="GIF17279.1"/>
    <property type="molecule type" value="Genomic_DNA"/>
</dbReference>
<dbReference type="Proteomes" id="UP000623608">
    <property type="component" value="Unassembled WGS sequence"/>
</dbReference>
<dbReference type="SUPFAM" id="SSF51110">
    <property type="entry name" value="alpha-D-mannose-specific plant lectins"/>
    <property type="match status" value="1"/>
</dbReference>
<dbReference type="Gene3D" id="2.90.10.10">
    <property type="entry name" value="Bulb-type lectin domain"/>
    <property type="match status" value="1"/>
</dbReference>
<gene>
    <name evidence="2" type="ORF">Ate02nite_00090</name>
</gene>
<dbReference type="PANTHER" id="PTHR12631">
    <property type="entry name" value="ALPHA-L-IDURONIDASE"/>
    <property type="match status" value="1"/>
</dbReference>
<comment type="caution">
    <text evidence="2">The sequence shown here is derived from an EMBL/GenBank/DDBJ whole genome shotgun (WGS) entry which is preliminary data.</text>
</comment>
<dbReference type="InterPro" id="IPR051923">
    <property type="entry name" value="Glycosyl_Hydrolase_39"/>
</dbReference>
<dbReference type="AlphaFoldDB" id="A0A919NFQ1"/>
<dbReference type="InterPro" id="IPR036426">
    <property type="entry name" value="Bulb-type_lectin_dom_sf"/>
</dbReference>
<organism evidence="2 3">
    <name type="scientific">Paractinoplanes tereljensis</name>
    <dbReference type="NCBI Taxonomy" id="571912"/>
    <lineage>
        <taxon>Bacteria</taxon>
        <taxon>Bacillati</taxon>
        <taxon>Actinomycetota</taxon>
        <taxon>Actinomycetes</taxon>
        <taxon>Micromonosporales</taxon>
        <taxon>Micromonosporaceae</taxon>
        <taxon>Paractinoplanes</taxon>
    </lineage>
</organism>
<evidence type="ECO:0008006" key="4">
    <source>
        <dbReference type="Google" id="ProtNLM"/>
    </source>
</evidence>
<dbReference type="GO" id="GO:0004553">
    <property type="term" value="F:hydrolase activity, hydrolyzing O-glycosyl compounds"/>
    <property type="evidence" value="ECO:0007669"/>
    <property type="project" value="TreeGrafter"/>
</dbReference>
<evidence type="ECO:0000313" key="3">
    <source>
        <dbReference type="Proteomes" id="UP000623608"/>
    </source>
</evidence>
<dbReference type="SUPFAM" id="SSF51445">
    <property type="entry name" value="(Trans)glycosidases"/>
    <property type="match status" value="1"/>
</dbReference>
<dbReference type="InterPro" id="IPR017853">
    <property type="entry name" value="GH"/>
</dbReference>
<sequence>MVAGLVTPVFAADQPYTFSAFDIGFNDGGSAAGKPERIGDMVDYLGGTKPIIRAGLDWDRVQPTAGGPLDWTGIDAQVNAAYAKGVRVLLILTYSAPWANGHPDDITWFPTDDNAWRAIVAASVAHFGPKVQAYEVWNEPNILAFGNYGDNRPETRKQRYWELVRIAHQEIRVGCPACVVVAGGSAGGAGDDEPADWLEWAYQHGYGADFDAVADHPYPEWSSAHLPVYAPYSCAGGWPRWYSNFGPPGDVPCSGLAALRAVMEQHGDSAKKIWATEYGFPSAEVNVPASPETVRDALEMGVRMWHDFDFAGPMFIYSFQDTSICPEKPAECHFGLRDVAGLPKEPAYSDVRAALLDQQWGNELPTGRTLFRGMRLTSSDGRFTFEMRADGNVVLDAAGTTIWETRTSTGYPPVQPARRQPGRVRPVRPADLGVGHLGYGQFDAVHAGRPQCRSV</sequence>
<feature type="region of interest" description="Disordered" evidence="1">
    <location>
        <begin position="408"/>
        <end position="427"/>
    </location>
</feature>
<reference evidence="2" key="1">
    <citation type="submission" date="2021-01" db="EMBL/GenBank/DDBJ databases">
        <title>Whole genome shotgun sequence of Actinoplanes tereljensis NBRC 105297.</title>
        <authorList>
            <person name="Komaki H."/>
            <person name="Tamura T."/>
        </authorList>
    </citation>
    <scope>NUCLEOTIDE SEQUENCE</scope>
    <source>
        <strain evidence="2">NBRC 105297</strain>
    </source>
</reference>
<evidence type="ECO:0000256" key="1">
    <source>
        <dbReference type="SAM" id="MobiDB-lite"/>
    </source>
</evidence>
<evidence type="ECO:0000313" key="2">
    <source>
        <dbReference type="EMBL" id="GIF17279.1"/>
    </source>
</evidence>
<name>A0A919NFQ1_9ACTN</name>